<organism evidence="2 3">
    <name type="scientific">Pleurodeles waltl</name>
    <name type="common">Iberian ribbed newt</name>
    <dbReference type="NCBI Taxonomy" id="8319"/>
    <lineage>
        <taxon>Eukaryota</taxon>
        <taxon>Metazoa</taxon>
        <taxon>Chordata</taxon>
        <taxon>Craniata</taxon>
        <taxon>Vertebrata</taxon>
        <taxon>Euteleostomi</taxon>
        <taxon>Amphibia</taxon>
        <taxon>Batrachia</taxon>
        <taxon>Caudata</taxon>
        <taxon>Salamandroidea</taxon>
        <taxon>Salamandridae</taxon>
        <taxon>Pleurodelinae</taxon>
        <taxon>Pleurodeles</taxon>
    </lineage>
</organism>
<dbReference type="EMBL" id="JANPWB010000005">
    <property type="protein sequence ID" value="KAJ1189598.1"/>
    <property type="molecule type" value="Genomic_DNA"/>
</dbReference>
<dbReference type="Proteomes" id="UP001066276">
    <property type="component" value="Chromosome 3_1"/>
</dbReference>
<keyword evidence="3" id="KW-1185">Reference proteome</keyword>
<evidence type="ECO:0000313" key="3">
    <source>
        <dbReference type="Proteomes" id="UP001066276"/>
    </source>
</evidence>
<dbReference type="AlphaFoldDB" id="A0AAV7UL74"/>
<protein>
    <submittedName>
        <fullName evidence="2">Uncharacterized protein</fullName>
    </submittedName>
</protein>
<sequence>MSPGLLPCTTTSIVALLSVMLYGLSAGTRLMKAHVVKVAGLAHVVFFYMTVYKIIQSAKIMLANELASRT</sequence>
<keyword evidence="1" id="KW-1133">Transmembrane helix</keyword>
<accession>A0AAV7UL74</accession>
<gene>
    <name evidence="2" type="ORF">NDU88_006342</name>
</gene>
<comment type="caution">
    <text evidence="2">The sequence shown here is derived from an EMBL/GenBank/DDBJ whole genome shotgun (WGS) entry which is preliminary data.</text>
</comment>
<proteinExistence type="predicted"/>
<keyword evidence="1" id="KW-0812">Transmembrane</keyword>
<keyword evidence="1" id="KW-0472">Membrane</keyword>
<evidence type="ECO:0000313" key="2">
    <source>
        <dbReference type="EMBL" id="KAJ1189598.1"/>
    </source>
</evidence>
<reference evidence="2" key="1">
    <citation type="journal article" date="2022" name="bioRxiv">
        <title>Sequencing and chromosome-scale assembly of the giantPleurodeles waltlgenome.</title>
        <authorList>
            <person name="Brown T."/>
            <person name="Elewa A."/>
            <person name="Iarovenko S."/>
            <person name="Subramanian E."/>
            <person name="Araus A.J."/>
            <person name="Petzold A."/>
            <person name="Susuki M."/>
            <person name="Suzuki K.-i.T."/>
            <person name="Hayashi T."/>
            <person name="Toyoda A."/>
            <person name="Oliveira C."/>
            <person name="Osipova E."/>
            <person name="Leigh N.D."/>
            <person name="Simon A."/>
            <person name="Yun M.H."/>
        </authorList>
    </citation>
    <scope>NUCLEOTIDE SEQUENCE</scope>
    <source>
        <strain evidence="2">20211129_DDA</strain>
        <tissue evidence="2">Liver</tissue>
    </source>
</reference>
<name>A0AAV7UL74_PLEWA</name>
<feature type="transmembrane region" description="Helical" evidence="1">
    <location>
        <begin position="35"/>
        <end position="55"/>
    </location>
</feature>
<evidence type="ECO:0000256" key="1">
    <source>
        <dbReference type="SAM" id="Phobius"/>
    </source>
</evidence>